<organism evidence="1">
    <name type="scientific">Anguilla anguilla</name>
    <name type="common">European freshwater eel</name>
    <name type="synonym">Muraena anguilla</name>
    <dbReference type="NCBI Taxonomy" id="7936"/>
    <lineage>
        <taxon>Eukaryota</taxon>
        <taxon>Metazoa</taxon>
        <taxon>Chordata</taxon>
        <taxon>Craniata</taxon>
        <taxon>Vertebrata</taxon>
        <taxon>Euteleostomi</taxon>
        <taxon>Actinopterygii</taxon>
        <taxon>Neopterygii</taxon>
        <taxon>Teleostei</taxon>
        <taxon>Anguilliformes</taxon>
        <taxon>Anguillidae</taxon>
        <taxon>Anguilla</taxon>
    </lineage>
</organism>
<proteinExistence type="predicted"/>
<dbReference type="EMBL" id="GBXM01013753">
    <property type="protein sequence ID" value="JAH94824.1"/>
    <property type="molecule type" value="Transcribed_RNA"/>
</dbReference>
<dbReference type="AlphaFoldDB" id="A0A0E9WWU6"/>
<accession>A0A0E9WWU6</accession>
<name>A0A0E9WWU6_ANGAN</name>
<sequence length="71" mass="8397">MEDSYRAHSYLYPSRQLFFGMDIRLIARTKTNAAYIFAVHIASHNFVKHLLEFDILLGFQNFIQPHNLKLL</sequence>
<reference evidence="1" key="1">
    <citation type="submission" date="2014-11" db="EMBL/GenBank/DDBJ databases">
        <authorList>
            <person name="Amaro Gonzalez C."/>
        </authorList>
    </citation>
    <scope>NUCLEOTIDE SEQUENCE</scope>
</reference>
<evidence type="ECO:0000313" key="1">
    <source>
        <dbReference type="EMBL" id="JAH94824.1"/>
    </source>
</evidence>
<protein>
    <submittedName>
        <fullName evidence="1">Uncharacterized protein</fullName>
    </submittedName>
</protein>
<reference evidence="1" key="2">
    <citation type="journal article" date="2015" name="Fish Shellfish Immunol.">
        <title>Early steps in the European eel (Anguilla anguilla)-Vibrio vulnificus interaction in the gills: Role of the RtxA13 toxin.</title>
        <authorList>
            <person name="Callol A."/>
            <person name="Pajuelo D."/>
            <person name="Ebbesson L."/>
            <person name="Teles M."/>
            <person name="MacKenzie S."/>
            <person name="Amaro C."/>
        </authorList>
    </citation>
    <scope>NUCLEOTIDE SEQUENCE</scope>
</reference>